<feature type="domain" description="CheB-type methylesterase" evidence="10">
    <location>
        <begin position="171"/>
        <end position="359"/>
    </location>
</feature>
<evidence type="ECO:0000259" key="9">
    <source>
        <dbReference type="PROSITE" id="PS50110"/>
    </source>
</evidence>
<evidence type="ECO:0000256" key="8">
    <source>
        <dbReference type="SAM" id="MobiDB-lite"/>
    </source>
</evidence>
<dbReference type="SUPFAM" id="SSF52172">
    <property type="entry name" value="CheY-like"/>
    <property type="match status" value="1"/>
</dbReference>
<dbReference type="PIRSF" id="PIRSF000876">
    <property type="entry name" value="RR_chemtxs_CheB"/>
    <property type="match status" value="1"/>
</dbReference>
<keyword evidence="1 5" id="KW-0963">Cytoplasm</keyword>
<comment type="similarity">
    <text evidence="5">Belongs to the CheB family.</text>
</comment>
<evidence type="ECO:0000313" key="11">
    <source>
        <dbReference type="EMBL" id="MEP0819077.1"/>
    </source>
</evidence>
<comment type="domain">
    <text evidence="5">Contains a C-terminal catalytic domain, and an N-terminal region which modulates catalytic activity.</text>
</comment>
<dbReference type="PANTHER" id="PTHR42872">
    <property type="entry name" value="PROTEIN-GLUTAMATE METHYLESTERASE/PROTEIN-GLUTAMINE GLUTAMINASE"/>
    <property type="match status" value="1"/>
</dbReference>
<comment type="PTM">
    <text evidence="5">Phosphorylated by CheA. Phosphorylation of the N-terminal regulatory domain activates the methylesterase activity.</text>
</comment>
<dbReference type="Pfam" id="PF00072">
    <property type="entry name" value="Response_reg"/>
    <property type="match status" value="1"/>
</dbReference>
<dbReference type="InterPro" id="IPR001789">
    <property type="entry name" value="Sig_transdc_resp-reg_receiver"/>
</dbReference>
<dbReference type="NCBIfam" id="NF009206">
    <property type="entry name" value="PRK12555.1"/>
    <property type="match status" value="1"/>
</dbReference>
<dbReference type="EC" id="3.1.1.61" evidence="5"/>
<dbReference type="Gene3D" id="3.40.50.180">
    <property type="entry name" value="Methylesterase CheB, C-terminal domain"/>
    <property type="match status" value="1"/>
</dbReference>
<dbReference type="InterPro" id="IPR008248">
    <property type="entry name" value="CheB-like"/>
</dbReference>
<evidence type="ECO:0000256" key="5">
    <source>
        <dbReference type="HAMAP-Rule" id="MF_00099"/>
    </source>
</evidence>
<comment type="catalytic activity">
    <reaction evidence="5">
        <text>L-glutaminyl-[protein] + H2O = L-glutamyl-[protein] + NH4(+)</text>
        <dbReference type="Rhea" id="RHEA:16441"/>
        <dbReference type="Rhea" id="RHEA-COMP:10207"/>
        <dbReference type="Rhea" id="RHEA-COMP:10208"/>
        <dbReference type="ChEBI" id="CHEBI:15377"/>
        <dbReference type="ChEBI" id="CHEBI:28938"/>
        <dbReference type="ChEBI" id="CHEBI:29973"/>
        <dbReference type="ChEBI" id="CHEBI:30011"/>
        <dbReference type="EC" id="3.5.1.44"/>
    </reaction>
</comment>
<keyword evidence="12" id="KW-1185">Reference proteome</keyword>
<evidence type="ECO:0000313" key="12">
    <source>
        <dbReference type="Proteomes" id="UP001464891"/>
    </source>
</evidence>
<protein>
    <recommendedName>
        <fullName evidence="5">Protein-glutamate methylesterase/protein-glutamine glutaminase</fullName>
        <ecNumber evidence="5">3.1.1.61</ecNumber>
        <ecNumber evidence="5">3.5.1.44</ecNumber>
    </recommendedName>
</protein>
<proteinExistence type="inferred from homology"/>
<feature type="region of interest" description="Disordered" evidence="8">
    <location>
        <begin position="147"/>
        <end position="167"/>
    </location>
</feature>
<dbReference type="EC" id="3.5.1.44" evidence="5"/>
<feature type="modified residue" description="4-aspartylphosphate" evidence="5 7">
    <location>
        <position position="58"/>
    </location>
</feature>
<feature type="domain" description="Response regulatory" evidence="9">
    <location>
        <begin position="7"/>
        <end position="125"/>
    </location>
</feature>
<dbReference type="EMBL" id="JAMPKM010000012">
    <property type="protein sequence ID" value="MEP0819077.1"/>
    <property type="molecule type" value="Genomic_DNA"/>
</dbReference>
<dbReference type="InterPro" id="IPR011006">
    <property type="entry name" value="CheY-like_superfamily"/>
</dbReference>
<dbReference type="InterPro" id="IPR000673">
    <property type="entry name" value="Sig_transdc_resp-reg_Me-estase"/>
</dbReference>
<dbReference type="RefSeq" id="WP_190432151.1">
    <property type="nucleotide sequence ID" value="NZ_JAMPKM010000012.1"/>
</dbReference>
<dbReference type="GO" id="GO:0008168">
    <property type="term" value="F:methyltransferase activity"/>
    <property type="evidence" value="ECO:0007669"/>
    <property type="project" value="UniProtKB-KW"/>
</dbReference>
<feature type="active site" evidence="5 6">
    <location>
        <position position="211"/>
    </location>
</feature>
<reference evidence="11 12" key="1">
    <citation type="submission" date="2022-04" db="EMBL/GenBank/DDBJ databases">
        <title>Positive selection, recombination, and allopatry shape intraspecific diversity of widespread and dominant cyanobacteria.</title>
        <authorList>
            <person name="Wei J."/>
            <person name="Shu W."/>
            <person name="Hu C."/>
        </authorList>
    </citation>
    <scope>NUCLEOTIDE SEQUENCE [LARGE SCALE GENOMIC DNA]</scope>
    <source>
        <strain evidence="11 12">GB2-A4</strain>
    </source>
</reference>
<sequence>MSSLPIRVFLVEDSPVSLVILQRMLSSSTDIQVVGTARNGIEALQLIPQVEPTVICTDFYMPGMDGLEFTKQIMAEYPRPILVISASVQPDNTHNIFQLLEAGAVDVFPKPGAGLATDYELVKQELITKIRVLSGVTVFTKQRRFPVTQSPSSGSMPSGNYPTSTGSRIGLNTGPKRVLAIGASTGGPQALQAVLKPLPASLPFPVLCVQHISEGFLQGLVNWLKAECRLHVKIAQAGEVPLAGTVYFAPERSHLELDRQGKFLCSVSPLVDGHRPSVTVTFNSVAKFYGKAAIGTLLTGMGRDGAEGMRAIAEAGGLTIAQDEKSSIVFGMPKEAIALGAAQHVLPVNDIANFITSKVLPKKL</sequence>
<gene>
    <name evidence="5 11" type="primary">cheB</name>
    <name evidence="11" type="ORF">NC998_18415</name>
</gene>
<evidence type="ECO:0000256" key="4">
    <source>
        <dbReference type="ARBA" id="ARBA00048267"/>
    </source>
</evidence>
<dbReference type="CDD" id="cd17541">
    <property type="entry name" value="REC_CheB-like"/>
    <property type="match status" value="1"/>
</dbReference>
<comment type="function">
    <text evidence="5">Involved in chemotaxis. Part of a chemotaxis signal transduction system that modulates chemotaxis in response to various stimuli. Catalyzes the demethylation of specific methylglutamate residues introduced into the chemoreceptors (methyl-accepting chemotaxis proteins or MCP) by CheR. Also mediates the irreversible deamidation of specific glutamine residues to glutamic acid.</text>
</comment>
<evidence type="ECO:0000259" key="10">
    <source>
        <dbReference type="PROSITE" id="PS50122"/>
    </source>
</evidence>
<keyword evidence="3 5" id="KW-0378">Hydrolase</keyword>
<dbReference type="PROSITE" id="PS50122">
    <property type="entry name" value="CHEB"/>
    <property type="match status" value="1"/>
</dbReference>
<comment type="catalytic activity">
    <reaction evidence="4 5">
        <text>[protein]-L-glutamate 5-O-methyl ester + H2O = L-glutamyl-[protein] + methanol + H(+)</text>
        <dbReference type="Rhea" id="RHEA:23236"/>
        <dbReference type="Rhea" id="RHEA-COMP:10208"/>
        <dbReference type="Rhea" id="RHEA-COMP:10311"/>
        <dbReference type="ChEBI" id="CHEBI:15377"/>
        <dbReference type="ChEBI" id="CHEBI:15378"/>
        <dbReference type="ChEBI" id="CHEBI:17790"/>
        <dbReference type="ChEBI" id="CHEBI:29973"/>
        <dbReference type="ChEBI" id="CHEBI:82795"/>
        <dbReference type="EC" id="3.1.1.61"/>
    </reaction>
</comment>
<dbReference type="HAMAP" id="MF_00099">
    <property type="entry name" value="CheB_chemtxs"/>
    <property type="match status" value="1"/>
</dbReference>
<evidence type="ECO:0000256" key="3">
    <source>
        <dbReference type="ARBA" id="ARBA00022801"/>
    </source>
</evidence>
<dbReference type="Proteomes" id="UP001464891">
    <property type="component" value="Unassembled WGS sequence"/>
</dbReference>
<evidence type="ECO:0000256" key="6">
    <source>
        <dbReference type="PROSITE-ProRule" id="PRU00050"/>
    </source>
</evidence>
<name>A0ABV0JBC0_9CYAN</name>
<keyword evidence="5 7" id="KW-0597">Phosphoprotein</keyword>
<keyword evidence="2 5" id="KW-0145">Chemotaxis</keyword>
<dbReference type="SUPFAM" id="SSF52738">
    <property type="entry name" value="Methylesterase CheB, C-terminal domain"/>
    <property type="match status" value="1"/>
</dbReference>
<keyword evidence="11" id="KW-0489">Methyltransferase</keyword>
<feature type="active site" evidence="5 6">
    <location>
        <position position="184"/>
    </location>
</feature>
<keyword evidence="11" id="KW-0808">Transferase</keyword>
<comment type="caution">
    <text evidence="11">The sequence shown here is derived from an EMBL/GenBank/DDBJ whole genome shotgun (WGS) entry which is preliminary data.</text>
</comment>
<comment type="subcellular location">
    <subcellularLocation>
        <location evidence="5">Cytoplasm</location>
    </subcellularLocation>
</comment>
<dbReference type="NCBIfam" id="NF001965">
    <property type="entry name" value="PRK00742.1"/>
    <property type="match status" value="1"/>
</dbReference>
<evidence type="ECO:0000256" key="7">
    <source>
        <dbReference type="PROSITE-ProRule" id="PRU00169"/>
    </source>
</evidence>
<dbReference type="Pfam" id="PF01339">
    <property type="entry name" value="CheB_methylest"/>
    <property type="match status" value="1"/>
</dbReference>
<evidence type="ECO:0000256" key="2">
    <source>
        <dbReference type="ARBA" id="ARBA00022500"/>
    </source>
</evidence>
<feature type="active site" evidence="5 6">
    <location>
        <position position="304"/>
    </location>
</feature>
<dbReference type="GO" id="GO:0032259">
    <property type="term" value="P:methylation"/>
    <property type="evidence" value="ECO:0007669"/>
    <property type="project" value="UniProtKB-KW"/>
</dbReference>
<dbReference type="SMART" id="SM00448">
    <property type="entry name" value="REC"/>
    <property type="match status" value="1"/>
</dbReference>
<evidence type="ECO:0000256" key="1">
    <source>
        <dbReference type="ARBA" id="ARBA00022490"/>
    </source>
</evidence>
<accession>A0ABV0JBC0</accession>
<dbReference type="CDD" id="cd16432">
    <property type="entry name" value="CheB_Rec"/>
    <property type="match status" value="1"/>
</dbReference>
<organism evidence="11 12">
    <name type="scientific">Trichocoleus desertorum GB2-A4</name>
    <dbReference type="NCBI Taxonomy" id="2933944"/>
    <lineage>
        <taxon>Bacteria</taxon>
        <taxon>Bacillati</taxon>
        <taxon>Cyanobacteriota</taxon>
        <taxon>Cyanophyceae</taxon>
        <taxon>Leptolyngbyales</taxon>
        <taxon>Trichocoleusaceae</taxon>
        <taxon>Trichocoleus</taxon>
    </lineage>
</organism>
<dbReference type="GO" id="GO:0008984">
    <property type="term" value="F:protein-glutamate methylesterase activity"/>
    <property type="evidence" value="ECO:0007669"/>
    <property type="project" value="UniProtKB-EC"/>
</dbReference>
<dbReference type="InterPro" id="IPR035909">
    <property type="entry name" value="CheB_C"/>
</dbReference>
<dbReference type="PANTHER" id="PTHR42872:SF6">
    <property type="entry name" value="PROTEIN-GLUTAMATE METHYLESTERASE_PROTEIN-GLUTAMINE GLUTAMINASE"/>
    <property type="match status" value="1"/>
</dbReference>
<dbReference type="Gene3D" id="3.40.50.2300">
    <property type="match status" value="1"/>
</dbReference>
<dbReference type="PROSITE" id="PS50110">
    <property type="entry name" value="RESPONSE_REGULATORY"/>
    <property type="match status" value="1"/>
</dbReference>